<evidence type="ECO:0000313" key="3">
    <source>
        <dbReference type="WBParaSite" id="HPBE_0000708301-mRNA-1"/>
    </source>
</evidence>
<accession>A0A3P7YE24</accession>
<protein>
    <submittedName>
        <fullName evidence="3">Annexin</fullName>
    </submittedName>
</protein>
<dbReference type="WBParaSite" id="HPBE_0000708301-mRNA-1">
    <property type="protein sequence ID" value="HPBE_0000708301-mRNA-1"/>
    <property type="gene ID" value="HPBE_0000708301"/>
</dbReference>
<reference evidence="1 2" key="1">
    <citation type="submission" date="2018-11" db="EMBL/GenBank/DDBJ databases">
        <authorList>
            <consortium name="Pathogen Informatics"/>
        </authorList>
    </citation>
    <scope>NUCLEOTIDE SEQUENCE [LARGE SCALE GENOMIC DNA]</scope>
</reference>
<gene>
    <name evidence="1" type="ORF">HPBE_LOCUS7084</name>
</gene>
<dbReference type="Proteomes" id="UP000050761">
    <property type="component" value="Unassembled WGS sequence"/>
</dbReference>
<dbReference type="AlphaFoldDB" id="A0A183FJA9"/>
<accession>A0A183FJA9</accession>
<reference evidence="3" key="2">
    <citation type="submission" date="2019-09" db="UniProtKB">
        <authorList>
            <consortium name="WormBaseParasite"/>
        </authorList>
    </citation>
    <scope>IDENTIFICATION</scope>
</reference>
<keyword evidence="2" id="KW-1185">Reference proteome</keyword>
<dbReference type="EMBL" id="UZAH01025810">
    <property type="protein sequence ID" value="VDO70877.1"/>
    <property type="molecule type" value="Genomic_DNA"/>
</dbReference>
<name>A0A183FJA9_HELPZ</name>
<proteinExistence type="predicted"/>
<evidence type="ECO:0000313" key="2">
    <source>
        <dbReference type="Proteomes" id="UP000050761"/>
    </source>
</evidence>
<sequence length="122" mass="13154">MGALMIQAEELFNILGLAMAGLNKSAQIPLTIARLKLSVTSNYDDIFHRYLCCLLIKQAPKPILDSIGAASLRSIRGEEAIESLLSGDNDLRQSIVKAFGTYNRVTKSFGDDYSDTSGGPGT</sequence>
<organism evidence="2 3">
    <name type="scientific">Heligmosomoides polygyrus</name>
    <name type="common">Parasitic roundworm</name>
    <dbReference type="NCBI Taxonomy" id="6339"/>
    <lineage>
        <taxon>Eukaryota</taxon>
        <taxon>Metazoa</taxon>
        <taxon>Ecdysozoa</taxon>
        <taxon>Nematoda</taxon>
        <taxon>Chromadorea</taxon>
        <taxon>Rhabditida</taxon>
        <taxon>Rhabditina</taxon>
        <taxon>Rhabditomorpha</taxon>
        <taxon>Strongyloidea</taxon>
        <taxon>Heligmosomidae</taxon>
        <taxon>Heligmosomoides</taxon>
    </lineage>
</organism>
<evidence type="ECO:0000313" key="1">
    <source>
        <dbReference type="EMBL" id="VDO70877.1"/>
    </source>
</evidence>